<keyword evidence="3" id="KW-1185">Reference proteome</keyword>
<dbReference type="AlphaFoldDB" id="A0A239KZY5"/>
<name>A0A239KZY5_9BACT</name>
<evidence type="ECO:0000313" key="2">
    <source>
        <dbReference type="EMBL" id="SNT23897.1"/>
    </source>
</evidence>
<keyword evidence="1" id="KW-1133">Transmembrane helix</keyword>
<protein>
    <submittedName>
        <fullName evidence="2">Uncharacterized protein</fullName>
    </submittedName>
</protein>
<gene>
    <name evidence="2" type="ORF">SAMN06296052_13410</name>
</gene>
<accession>A0A239KZY5</accession>
<evidence type="ECO:0000313" key="3">
    <source>
        <dbReference type="Proteomes" id="UP000198432"/>
    </source>
</evidence>
<feature type="transmembrane region" description="Helical" evidence="1">
    <location>
        <begin position="32"/>
        <end position="53"/>
    </location>
</feature>
<keyword evidence="1" id="KW-0472">Membrane</keyword>
<dbReference type="Proteomes" id="UP000198432">
    <property type="component" value="Unassembled WGS sequence"/>
</dbReference>
<sequence>MSKRSHFWILFIASVIISGLIITVFVKALKVVLMVILVLALAPIIYFLLRLLVPKGRKDDADKLDSGE</sequence>
<dbReference type="RefSeq" id="WP_089321624.1">
    <property type="nucleotide sequence ID" value="NZ_FZOQ01000034.1"/>
</dbReference>
<keyword evidence="1" id="KW-0812">Transmembrane</keyword>
<reference evidence="3" key="1">
    <citation type="submission" date="2017-06" db="EMBL/GenBank/DDBJ databases">
        <authorList>
            <person name="Varghese N."/>
            <person name="Submissions S."/>
        </authorList>
    </citation>
    <scope>NUCLEOTIDE SEQUENCE [LARGE SCALE GENOMIC DNA]</scope>
    <source>
        <strain evidence="3">NKM1</strain>
    </source>
</reference>
<proteinExistence type="predicted"/>
<evidence type="ECO:0000256" key="1">
    <source>
        <dbReference type="SAM" id="Phobius"/>
    </source>
</evidence>
<feature type="transmembrane region" description="Helical" evidence="1">
    <location>
        <begin position="7"/>
        <end position="26"/>
    </location>
</feature>
<dbReference type="EMBL" id="FZOQ01000034">
    <property type="protein sequence ID" value="SNT23897.1"/>
    <property type="molecule type" value="Genomic_DNA"/>
</dbReference>
<organism evidence="2 3">
    <name type="scientific">Pontibacter ummariensis</name>
    <dbReference type="NCBI Taxonomy" id="1610492"/>
    <lineage>
        <taxon>Bacteria</taxon>
        <taxon>Pseudomonadati</taxon>
        <taxon>Bacteroidota</taxon>
        <taxon>Cytophagia</taxon>
        <taxon>Cytophagales</taxon>
        <taxon>Hymenobacteraceae</taxon>
        <taxon>Pontibacter</taxon>
    </lineage>
</organism>